<accession>A0A5R9KVP7</accession>
<dbReference type="RefSeq" id="WP_138365694.1">
    <property type="nucleotide sequence ID" value="NZ_VCEJ01000004.1"/>
</dbReference>
<dbReference type="Gene3D" id="3.55.50.30">
    <property type="match status" value="1"/>
</dbReference>
<organism evidence="4 5">
    <name type="scientific">Dyadobacter luticola</name>
    <dbReference type="NCBI Taxonomy" id="1979387"/>
    <lineage>
        <taxon>Bacteria</taxon>
        <taxon>Pseudomonadati</taxon>
        <taxon>Bacteroidota</taxon>
        <taxon>Cytophagia</taxon>
        <taxon>Cytophagales</taxon>
        <taxon>Spirosomataceae</taxon>
        <taxon>Dyadobacter</taxon>
    </lineage>
</organism>
<evidence type="ECO:0000313" key="5">
    <source>
        <dbReference type="Proteomes" id="UP000306402"/>
    </source>
</evidence>
<dbReference type="PANTHER" id="PTHR30273:SF2">
    <property type="entry name" value="PROTEIN FECR"/>
    <property type="match status" value="1"/>
</dbReference>
<dbReference type="Pfam" id="PF16344">
    <property type="entry name" value="FecR_C"/>
    <property type="match status" value="1"/>
</dbReference>
<dbReference type="InterPro" id="IPR032508">
    <property type="entry name" value="FecR_C"/>
</dbReference>
<evidence type="ECO:0000256" key="1">
    <source>
        <dbReference type="SAM" id="Phobius"/>
    </source>
</evidence>
<evidence type="ECO:0000259" key="2">
    <source>
        <dbReference type="Pfam" id="PF04773"/>
    </source>
</evidence>
<feature type="domain" description="Protein FecR C-terminal" evidence="3">
    <location>
        <begin position="328"/>
        <end position="395"/>
    </location>
</feature>
<protein>
    <submittedName>
        <fullName evidence="4">DUF4974 domain-containing protein</fullName>
    </submittedName>
</protein>
<keyword evidence="1" id="KW-0472">Membrane</keyword>
<proteinExistence type="predicted"/>
<reference evidence="4 5" key="1">
    <citation type="submission" date="2019-05" db="EMBL/GenBank/DDBJ databases">
        <authorList>
            <person name="Qu J.-H."/>
        </authorList>
    </citation>
    <scope>NUCLEOTIDE SEQUENCE [LARGE SCALE GENOMIC DNA]</scope>
    <source>
        <strain evidence="4 5">T17</strain>
    </source>
</reference>
<keyword evidence="5" id="KW-1185">Reference proteome</keyword>
<dbReference type="Proteomes" id="UP000306402">
    <property type="component" value="Unassembled WGS sequence"/>
</dbReference>
<sequence length="411" mass="46052">MDESLAKELFQKYKDGTLTEQEMALLESWYTSHAKSSTVTITTNEMEQHLDQVWESLPVHKDKTASYSSPVKPLFKWVAVAASIAILATIGVNIFIRQKNTPKIETVAMVQDAAPGDNRAKLTLSNGTSIMLHEAGNGKLAQQGQTAVIKTKQGEIVYEFDMQEVDSRTKKITYNTISTPKAGQYQVKLPDGTRVWLNSASSIHFPTVFPTTERIVEIAGEAYFEVAKVTRDSKRVPFKVKAGNQVVEVLGTRFNVNSYADEAIIQTTLVEGSIKLELAGKENQGVLLRPGEQALLARDMKKSTGIAAGMFEVKQVDTKTVIAWKEGYFRFNNVGLPELMRQLSRWYDMEVVYEGPVKEYEFVGQIERNTKLSKVLQILELGDVHFRIDNKKIVVTNQPSDLNPNQPIMDK</sequence>
<dbReference type="OrthoDB" id="1452822at2"/>
<dbReference type="Gene3D" id="2.60.120.1440">
    <property type="match status" value="1"/>
</dbReference>
<gene>
    <name evidence="4" type="ORF">FEN17_12495</name>
</gene>
<evidence type="ECO:0000313" key="4">
    <source>
        <dbReference type="EMBL" id="TLV00314.1"/>
    </source>
</evidence>
<keyword evidence="1" id="KW-1133">Transmembrane helix</keyword>
<evidence type="ECO:0000259" key="3">
    <source>
        <dbReference type="Pfam" id="PF16344"/>
    </source>
</evidence>
<dbReference type="AlphaFoldDB" id="A0A5R9KVP7"/>
<dbReference type="InterPro" id="IPR012373">
    <property type="entry name" value="Ferrdict_sens_TM"/>
</dbReference>
<dbReference type="GO" id="GO:0016989">
    <property type="term" value="F:sigma factor antagonist activity"/>
    <property type="evidence" value="ECO:0007669"/>
    <property type="project" value="TreeGrafter"/>
</dbReference>
<feature type="domain" description="FecR protein" evidence="2">
    <location>
        <begin position="176"/>
        <end position="275"/>
    </location>
</feature>
<feature type="transmembrane region" description="Helical" evidence="1">
    <location>
        <begin position="74"/>
        <end position="96"/>
    </location>
</feature>
<dbReference type="EMBL" id="VCEJ01000004">
    <property type="protein sequence ID" value="TLV00314.1"/>
    <property type="molecule type" value="Genomic_DNA"/>
</dbReference>
<name>A0A5R9KVP7_9BACT</name>
<dbReference type="PANTHER" id="PTHR30273">
    <property type="entry name" value="PERIPLASMIC SIGNAL SENSOR AND SIGMA FACTOR ACTIVATOR FECR-RELATED"/>
    <property type="match status" value="1"/>
</dbReference>
<dbReference type="InterPro" id="IPR006860">
    <property type="entry name" value="FecR"/>
</dbReference>
<dbReference type="Pfam" id="PF04773">
    <property type="entry name" value="FecR"/>
    <property type="match status" value="1"/>
</dbReference>
<keyword evidence="1" id="KW-0812">Transmembrane</keyword>
<comment type="caution">
    <text evidence="4">The sequence shown here is derived from an EMBL/GenBank/DDBJ whole genome shotgun (WGS) entry which is preliminary data.</text>
</comment>